<gene>
    <name evidence="4" type="ORF">SISSUDRAFT_1047719</name>
</gene>
<dbReference type="EMBL" id="KV428072">
    <property type="protein sequence ID" value="KZT38001.1"/>
    <property type="molecule type" value="Genomic_DNA"/>
</dbReference>
<dbReference type="AlphaFoldDB" id="A0A166CZR4"/>
<accession>A0A166CZR4</accession>
<dbReference type="InterPro" id="IPR001202">
    <property type="entry name" value="WW_dom"/>
</dbReference>
<evidence type="ECO:0000259" key="3">
    <source>
        <dbReference type="PROSITE" id="PS50020"/>
    </source>
</evidence>
<keyword evidence="5" id="KW-1185">Reference proteome</keyword>
<proteinExistence type="predicted"/>
<feature type="compositionally biased region" description="Pro residues" evidence="1">
    <location>
        <begin position="218"/>
        <end position="243"/>
    </location>
</feature>
<evidence type="ECO:0000256" key="2">
    <source>
        <dbReference type="SAM" id="Phobius"/>
    </source>
</evidence>
<dbReference type="SUPFAM" id="SSF51045">
    <property type="entry name" value="WW domain"/>
    <property type="match status" value="1"/>
</dbReference>
<name>A0A166CZR4_9AGAM</name>
<keyword evidence="2" id="KW-1133">Transmembrane helix</keyword>
<feature type="region of interest" description="Disordered" evidence="1">
    <location>
        <begin position="208"/>
        <end position="270"/>
    </location>
</feature>
<dbReference type="OrthoDB" id="3045089at2759"/>
<evidence type="ECO:0000256" key="1">
    <source>
        <dbReference type="SAM" id="MobiDB-lite"/>
    </source>
</evidence>
<dbReference type="Pfam" id="PF00397">
    <property type="entry name" value="WW"/>
    <property type="match status" value="1"/>
</dbReference>
<dbReference type="InterPro" id="IPR036020">
    <property type="entry name" value="WW_dom_sf"/>
</dbReference>
<feature type="domain" description="WW" evidence="3">
    <location>
        <begin position="181"/>
        <end position="214"/>
    </location>
</feature>
<evidence type="ECO:0000313" key="4">
    <source>
        <dbReference type="EMBL" id="KZT38001.1"/>
    </source>
</evidence>
<dbReference type="Gene3D" id="2.20.70.10">
    <property type="match status" value="1"/>
</dbReference>
<feature type="transmembrane region" description="Helical" evidence="2">
    <location>
        <begin position="62"/>
        <end position="84"/>
    </location>
</feature>
<reference evidence="4 5" key="1">
    <citation type="journal article" date="2016" name="Mol. Biol. Evol.">
        <title>Comparative Genomics of Early-Diverging Mushroom-Forming Fungi Provides Insights into the Origins of Lignocellulose Decay Capabilities.</title>
        <authorList>
            <person name="Nagy L.G."/>
            <person name="Riley R."/>
            <person name="Tritt A."/>
            <person name="Adam C."/>
            <person name="Daum C."/>
            <person name="Floudas D."/>
            <person name="Sun H."/>
            <person name="Yadav J.S."/>
            <person name="Pangilinan J."/>
            <person name="Larsson K.H."/>
            <person name="Matsuura K."/>
            <person name="Barry K."/>
            <person name="Labutti K."/>
            <person name="Kuo R."/>
            <person name="Ohm R.A."/>
            <person name="Bhattacharya S.S."/>
            <person name="Shirouzu T."/>
            <person name="Yoshinaga Y."/>
            <person name="Martin F.M."/>
            <person name="Grigoriev I.V."/>
            <person name="Hibbett D.S."/>
        </authorList>
    </citation>
    <scope>NUCLEOTIDE SEQUENCE [LARGE SCALE GENOMIC DNA]</scope>
    <source>
        <strain evidence="4 5">HHB10207 ss-3</strain>
    </source>
</reference>
<dbReference type="PROSITE" id="PS50020">
    <property type="entry name" value="WW_DOMAIN_2"/>
    <property type="match status" value="1"/>
</dbReference>
<protein>
    <recommendedName>
        <fullName evidence="3">WW domain-containing protein</fullName>
    </recommendedName>
</protein>
<keyword evidence="2" id="KW-0472">Membrane</keyword>
<feature type="region of interest" description="Disordered" evidence="1">
    <location>
        <begin position="132"/>
        <end position="161"/>
    </location>
</feature>
<dbReference type="SMART" id="SM00456">
    <property type="entry name" value="WW"/>
    <property type="match status" value="1"/>
</dbReference>
<dbReference type="CDD" id="cd00201">
    <property type="entry name" value="WW"/>
    <property type="match status" value="1"/>
</dbReference>
<evidence type="ECO:0000313" key="5">
    <source>
        <dbReference type="Proteomes" id="UP000076798"/>
    </source>
</evidence>
<sequence>MDSHSFIRPSSESHSHSFSAVRTNTHTRSLSKYVGRGPMEYGQSQLYYSLGLIPRPSPSWTWTWTSLILSLIFLLSLYATYTYTHTRRRKTRKRAIIKPKPLELRRPTIFPTPKPFHPPLRTPAVALGTFYADPTTRHSPSHPPSHTHRPPSSASSNGSFHTTLSTINLPMLASQMATVLGPLPPHWEMRLSSDNRVFFVDYESGQSTWRDPRLTLPDSPPPAALPSPPQTPSLPSPYSPPHPSPRRDGGGGGGALGLMINPADLNRNPLSQMDSTYKRVQSWAQTQASLNLTQTQTHLHSPPNRNPSSPVQVALTKVTKVRAHEARLRTLRSRVRASRAQKGMQWLPLSLSLGLSSPQAVGIFRRGGGGESGAETV</sequence>
<organism evidence="4 5">
    <name type="scientific">Sistotremastrum suecicum HHB10207 ss-3</name>
    <dbReference type="NCBI Taxonomy" id="1314776"/>
    <lineage>
        <taxon>Eukaryota</taxon>
        <taxon>Fungi</taxon>
        <taxon>Dikarya</taxon>
        <taxon>Basidiomycota</taxon>
        <taxon>Agaricomycotina</taxon>
        <taxon>Agaricomycetes</taxon>
        <taxon>Sistotremastrales</taxon>
        <taxon>Sistotremastraceae</taxon>
        <taxon>Sistotremastrum</taxon>
    </lineage>
</organism>
<dbReference type="STRING" id="1314776.A0A166CZR4"/>
<keyword evidence="2" id="KW-0812">Transmembrane</keyword>
<dbReference type="Proteomes" id="UP000076798">
    <property type="component" value="Unassembled WGS sequence"/>
</dbReference>